<dbReference type="Pfam" id="PF21385">
    <property type="entry name" value="ACCA_BT"/>
    <property type="match status" value="1"/>
</dbReference>
<evidence type="ECO:0000256" key="2">
    <source>
        <dbReference type="ARBA" id="ARBA00004956"/>
    </source>
</evidence>
<keyword evidence="11" id="KW-0511">Multifunctional enzyme</keyword>
<dbReference type="Gene3D" id="3.90.1770.10">
    <property type="entry name" value="PreATP-grasp domain"/>
    <property type="match status" value="1"/>
</dbReference>
<protein>
    <recommendedName>
        <fullName evidence="23">Acetyl-CoA carboxylase</fullName>
    </recommendedName>
</protein>
<feature type="region of interest" description="Disordered" evidence="15">
    <location>
        <begin position="1143"/>
        <end position="1164"/>
    </location>
</feature>
<dbReference type="SUPFAM" id="SSF51246">
    <property type="entry name" value="Rudiment single hybrid motif"/>
    <property type="match status" value="1"/>
</dbReference>
<feature type="domain" description="ATP-grasp" evidence="17">
    <location>
        <begin position="218"/>
        <end position="410"/>
    </location>
</feature>
<reference evidence="21" key="2">
    <citation type="submission" date="2024-06" db="UniProtKB">
        <authorList>
            <consortium name="EnsemblMetazoa"/>
        </authorList>
    </citation>
    <scope>IDENTIFICATION</scope>
</reference>
<dbReference type="PANTHER" id="PTHR45728">
    <property type="entry name" value="ACETYL-COA CARBOXYLASE, ISOFORM A"/>
    <property type="match status" value="1"/>
</dbReference>
<dbReference type="PROSITE" id="PS50979">
    <property type="entry name" value="BC"/>
    <property type="match status" value="1"/>
</dbReference>
<keyword evidence="4" id="KW-0436">Ligase</keyword>
<evidence type="ECO:0000256" key="10">
    <source>
        <dbReference type="ARBA" id="ARBA00023267"/>
    </source>
</evidence>
<dbReference type="PROSITE" id="PS50968">
    <property type="entry name" value="BIOTINYL_LIPOYL"/>
    <property type="match status" value="1"/>
</dbReference>
<dbReference type="PROSITE" id="PS50989">
    <property type="entry name" value="COA_CT_CTER"/>
    <property type="match status" value="1"/>
</dbReference>
<dbReference type="GO" id="GO:0005524">
    <property type="term" value="F:ATP binding"/>
    <property type="evidence" value="ECO:0007669"/>
    <property type="project" value="UniProtKB-UniRule"/>
</dbReference>
<evidence type="ECO:0000259" key="16">
    <source>
        <dbReference type="PROSITE" id="PS50968"/>
    </source>
</evidence>
<evidence type="ECO:0008006" key="23">
    <source>
        <dbReference type="Google" id="ProtNLM"/>
    </source>
</evidence>
<comment type="catalytic activity">
    <reaction evidence="13">
        <text>N(6)-biotinyl-L-lysyl-[protein] + hydrogencarbonate + ATP = N(6)-carboxybiotinyl-L-lysyl-[protein] + ADP + phosphate + H(+)</text>
        <dbReference type="Rhea" id="RHEA:13501"/>
        <dbReference type="Rhea" id="RHEA-COMP:10505"/>
        <dbReference type="Rhea" id="RHEA-COMP:10506"/>
        <dbReference type="ChEBI" id="CHEBI:15378"/>
        <dbReference type="ChEBI" id="CHEBI:17544"/>
        <dbReference type="ChEBI" id="CHEBI:30616"/>
        <dbReference type="ChEBI" id="CHEBI:43474"/>
        <dbReference type="ChEBI" id="CHEBI:83144"/>
        <dbReference type="ChEBI" id="CHEBI:83145"/>
        <dbReference type="ChEBI" id="CHEBI:456216"/>
        <dbReference type="EC" id="6.3.4.14"/>
    </reaction>
</comment>
<comment type="catalytic activity">
    <reaction evidence="12">
        <text>hydrogencarbonate + acetyl-CoA + ATP = malonyl-CoA + ADP + phosphate + H(+)</text>
        <dbReference type="Rhea" id="RHEA:11308"/>
        <dbReference type="ChEBI" id="CHEBI:15378"/>
        <dbReference type="ChEBI" id="CHEBI:17544"/>
        <dbReference type="ChEBI" id="CHEBI:30616"/>
        <dbReference type="ChEBI" id="CHEBI:43474"/>
        <dbReference type="ChEBI" id="CHEBI:57288"/>
        <dbReference type="ChEBI" id="CHEBI:57384"/>
        <dbReference type="ChEBI" id="CHEBI:456216"/>
        <dbReference type="EC" id="6.4.1.2"/>
    </reaction>
</comment>
<feature type="compositionally biased region" description="Polar residues" evidence="15">
    <location>
        <begin position="9"/>
        <end position="26"/>
    </location>
</feature>
<dbReference type="Gene3D" id="3.30.1490.20">
    <property type="entry name" value="ATP-grasp fold, A domain"/>
    <property type="match status" value="1"/>
</dbReference>
<dbReference type="GO" id="GO:0004075">
    <property type="term" value="F:biotin carboxylase activity"/>
    <property type="evidence" value="ECO:0007669"/>
    <property type="project" value="UniProtKB-EC"/>
</dbReference>
<evidence type="ECO:0000313" key="21">
    <source>
        <dbReference type="EnsemblMetazoa" id="XP_019860331.1"/>
    </source>
</evidence>
<dbReference type="Gene3D" id="3.40.50.20">
    <property type="match status" value="1"/>
</dbReference>
<dbReference type="PROSITE" id="PS00866">
    <property type="entry name" value="CPSASE_1"/>
    <property type="match status" value="1"/>
</dbReference>
<evidence type="ECO:0000256" key="3">
    <source>
        <dbReference type="ARBA" id="ARBA00022516"/>
    </source>
</evidence>
<dbReference type="SUPFAM" id="SSF52096">
    <property type="entry name" value="ClpP/crotonase"/>
    <property type="match status" value="2"/>
</dbReference>
<keyword evidence="3" id="KW-0444">Lipid biosynthesis</keyword>
<evidence type="ECO:0000256" key="1">
    <source>
        <dbReference type="ARBA" id="ARBA00001953"/>
    </source>
</evidence>
<evidence type="ECO:0000256" key="14">
    <source>
        <dbReference type="PROSITE-ProRule" id="PRU00409"/>
    </source>
</evidence>
<dbReference type="PANTHER" id="PTHR45728:SF3">
    <property type="entry name" value="ACETYL-COA CARBOXYLASE"/>
    <property type="match status" value="1"/>
</dbReference>
<keyword evidence="6" id="KW-0276">Fatty acid metabolism</keyword>
<evidence type="ECO:0000256" key="13">
    <source>
        <dbReference type="ARBA" id="ARBA00048600"/>
    </source>
</evidence>
<dbReference type="GO" id="GO:0046872">
    <property type="term" value="F:metal ion binding"/>
    <property type="evidence" value="ECO:0007669"/>
    <property type="project" value="InterPro"/>
</dbReference>
<evidence type="ECO:0000313" key="22">
    <source>
        <dbReference type="Proteomes" id="UP000007879"/>
    </source>
</evidence>
<dbReference type="GO" id="GO:0005739">
    <property type="term" value="C:mitochondrion"/>
    <property type="evidence" value="ECO:0007669"/>
    <property type="project" value="TreeGrafter"/>
</dbReference>
<reference evidence="22" key="1">
    <citation type="journal article" date="2010" name="Nature">
        <title>The Amphimedon queenslandica genome and the evolution of animal complexity.</title>
        <authorList>
            <person name="Srivastava M."/>
            <person name="Simakov O."/>
            <person name="Chapman J."/>
            <person name="Fahey B."/>
            <person name="Gauthier M.E."/>
            <person name="Mitros T."/>
            <person name="Richards G.S."/>
            <person name="Conaco C."/>
            <person name="Dacre M."/>
            <person name="Hellsten U."/>
            <person name="Larroux C."/>
            <person name="Putnam N.H."/>
            <person name="Stanke M."/>
            <person name="Adamska M."/>
            <person name="Darling A."/>
            <person name="Degnan S.M."/>
            <person name="Oakley T.H."/>
            <person name="Plachetzki D.C."/>
            <person name="Zhai Y."/>
            <person name="Adamski M."/>
            <person name="Calcino A."/>
            <person name="Cummins S.F."/>
            <person name="Goodstein D.M."/>
            <person name="Harris C."/>
            <person name="Jackson D.J."/>
            <person name="Leys S.P."/>
            <person name="Shu S."/>
            <person name="Woodcroft B.J."/>
            <person name="Vervoort M."/>
            <person name="Kosik K.S."/>
            <person name="Manning G."/>
            <person name="Degnan B.M."/>
            <person name="Rokhsar D.S."/>
        </authorList>
    </citation>
    <scope>NUCLEOTIDE SEQUENCE [LARGE SCALE GENOMIC DNA]</scope>
</reference>
<dbReference type="GO" id="GO:0003989">
    <property type="term" value="F:acetyl-CoA carboxylase activity"/>
    <property type="evidence" value="ECO:0007669"/>
    <property type="project" value="UniProtKB-EC"/>
</dbReference>
<dbReference type="InterPro" id="IPR011762">
    <property type="entry name" value="COA_CT_N"/>
</dbReference>
<name>A0AAN0JTG1_AMPQE</name>
<dbReference type="KEGG" id="aqu:100640698"/>
<evidence type="ECO:0000256" key="5">
    <source>
        <dbReference type="ARBA" id="ARBA00022741"/>
    </source>
</evidence>
<dbReference type="Gene3D" id="3.30.470.20">
    <property type="entry name" value="ATP-grasp fold, B domain"/>
    <property type="match status" value="1"/>
</dbReference>
<dbReference type="InterPro" id="IPR029045">
    <property type="entry name" value="ClpP/crotonase-like_dom_sf"/>
</dbReference>
<proteinExistence type="predicted"/>
<keyword evidence="5 14" id="KW-0547">Nucleotide-binding</keyword>
<feature type="domain" description="CoA carboxyltransferase N-terminal" evidence="19">
    <location>
        <begin position="1471"/>
        <end position="1815"/>
    </location>
</feature>
<accession>A0AAN0JTG1</accession>
<dbReference type="InterPro" id="IPR011764">
    <property type="entry name" value="Biotin_carboxylation_dom"/>
</dbReference>
<dbReference type="InterPro" id="IPR011053">
    <property type="entry name" value="Single_hybrid_motif"/>
</dbReference>
<keyword evidence="7 14" id="KW-0067">ATP-binding</keyword>
<dbReference type="FunFam" id="2.40.50.100:FF:000005">
    <property type="entry name" value="Acetyl-CoA carboxylase 1"/>
    <property type="match status" value="1"/>
</dbReference>
<evidence type="ECO:0000259" key="20">
    <source>
        <dbReference type="PROSITE" id="PS50989"/>
    </source>
</evidence>
<dbReference type="Pfam" id="PF00364">
    <property type="entry name" value="Biotin_lipoyl"/>
    <property type="match status" value="1"/>
</dbReference>
<sequence>MMQMEESNEAASSSKQAQTTQHTRSLSGHKIQAELAADKEEPTVASPGELVHKFGGKRSIEKILIANNGIGAVKFMRSVRRWSYEVFGNERAIKFHVMVTPEDMKANAEFIHLADNYLPVPGGTNNYNYANVDLILDLAKRIRAEAVWAGWGHASENPKLPELLHKNGIAFLGPPAQAMWSLGDKIASSIVAQTANVPTLPWSGSGLKIEGGGGSKKGSGLVHVPNDIYLKGCVNSIQDGLKAAESIGYPVMIKASAGGGGKGIRKARNSDEFPSLFHQVQAEVPGSPVFVMQLAKNARHLEVQILADEYGNAISLFGRDCSVQRRHQKIIEEAPATIADPEVFVEMEKAAVRLAKMVGYVSAGTVEYLYLDDEKRFYFLELNPRLQVEHPCTEMVADVNLPALQLQVAMGLPLHRIKDIRVFFKVNPYGDSLINFDNPLTSPTPHGHVIACRITAENPDDGFQPSSGTVQELNFRSSKNVWGYFSVAASGGLHEFADSQFGHCFAWGETRDQARRNMVLALKELSIRGDFRTTIEYLVTLLETHTFHTNSIDTAWLDQLIASNIKARRPEVMLGVVCGSLCIAEEAFRKRFADYQALLERGQVMNAEMISNVVDIELISDSIKYSLKVSRIRPTVYMLLMNDSYLSVDVHRMTDGTLLVSINGSSYTTYFKEEVDHYRVVVSGQTGVFEKENDPQVLRATSPGKLIRFLQEDGDHVDAGNPYAEIEVMKMITNLYTTQSGIIHHKKQPGAILHPGTLVAKLDLDDASSVTRAVPFSGSLPQGKKETVGLKSNQLFRTAVQSLQAVMAGYSIPDEDMLFKLITENVELFLKTLKDPTLPMLETKELLSTISGRIPVAVETAINKCLAQYAKNVTSILSQFPSQQLNNIINRYAASIQRQSDQDQFFMNTNGIVQLLQRYVNGSRGRMRTEIIQFLKEYYRVEEAFQGNNHTLVKLCNTLLFNLLITAHQAPYDLRYNQVESIFLSSIDGDTFDGEKLEQLIKSDTSMFDVLPSFFYHQNKLVRVAALEVYVRRAYTAYDVLSVLQEELLNDDNSVLQWQFLLPSNHPNRTVAYRRASTTSMTGLGAKVWSLSEDLSGLAKIQHPSCQRTGIMAAFTSLTDFDSKFESLMELFASDSDLLSPLSPVSTSTGDLTSIQEEEEEEEQPLLMTALPPNSPRNGSVTESVTSINEEPIHIINVSLKDPKLQYETDEILSEMLGEFVQSKMSLMVDRGIRRITFVIFQPNSFPKYFTFRARNKFEEDTIYRHLEPALAFQLEINRLSNFMIRQIPTKNHRMHLYLGSSKVAAGQLVTDHRFFIRTIIRHSDFVTADASFTYMEREGERMFLECLDQLQVATANMDETVRTDCNHIFLHFVPPIILDPQKIADKMLSLISKYGVRLVKLRVMEAEIKATIRLTPNEKAVPVRVFISSDNSLTVRVHMYQEIEDAKTGEMVFHSWKHLGPLHGIKVSTPYPSKDQLQQKRYVAQNLETTYIYDFIEFFKQAVLQQWEDYQTNSSEPKLTTPSEDKVVTAIEFDLDQNDQLQVVSRHPGDNTIGMVAWRLTLLTPCYPDGRDVIVIGNDITHQIGSFGPKEDLLYQKASELSREEGIPRIYISANSGARIGLAEEIKQLFQVAWIDKSFPEKGFKYIYLSPSDYMKTTATSGKSASVITTLIQDEGEPRYKIIDIIGKKDGLGVENLRGSGTIAGETSRAYDDVFTINLVTCRAIGIGAYLVRLGQRVIQVDNSHIILTGAGALNKVLGREVYTSNAQLGGVQIMHNNGVSHLTAPNDYEGVASIVNWIEYIPKVRGFGLPILPSIDPVDRVIEFEPTKLPYDPRHMLAGRTIEGGDFETGFFDKGSFQETLSVWAQSVVCGRARIGGIPCGVIAVETRAVEFIVPADPANPQTESHSISQAGQVWYPDSAFKTAQTIQDLNREELPLFIFANWRGFSGGMRDMYEEVVKYGAMIVDGLRAYKHPVFIYLPPHGELRGGAWVVVDPTINPDHMEMYADKESKGGVLEAEGTVEIKFKTKDLVKTMARLDKRYIALQETLKKPGLSPEERQKLETELKERETLLAPIYHQIAVEFAELHDTPGRMKEKGVISDVLEWKNVRKYFYWKLRRRLCENDAINRIKKTDSSLCHGEIIAMIRRWFVESKNVVNNYLWYKDEIVVDWLESSLKEPESVLLSNIESIKKQKISHQITQSLIENQDIAVDCIVQAGQSMSSAKRREIIKHLTSFLNDS</sequence>
<keyword evidence="22" id="KW-1185">Reference proteome</keyword>
<evidence type="ECO:0000256" key="6">
    <source>
        <dbReference type="ARBA" id="ARBA00022832"/>
    </source>
</evidence>
<evidence type="ECO:0000259" key="17">
    <source>
        <dbReference type="PROSITE" id="PS50975"/>
    </source>
</evidence>
<dbReference type="FunFam" id="3.90.226.10:FF:000010">
    <property type="entry name" value="acetyl-CoA carboxylase isoform X2"/>
    <property type="match status" value="1"/>
</dbReference>
<evidence type="ECO:0000256" key="12">
    <source>
        <dbReference type="ARBA" id="ARBA00048065"/>
    </source>
</evidence>
<dbReference type="Pfam" id="PF00289">
    <property type="entry name" value="Biotin_carb_N"/>
    <property type="match status" value="1"/>
</dbReference>
<feature type="domain" description="Biotin carboxylation" evidence="18">
    <location>
        <begin position="59"/>
        <end position="562"/>
    </location>
</feature>
<dbReference type="InterPro" id="IPR011763">
    <property type="entry name" value="COA_CT_C"/>
</dbReference>
<dbReference type="InterPro" id="IPR005479">
    <property type="entry name" value="CPAse_ATP-bd"/>
</dbReference>
<dbReference type="Gene3D" id="2.40.50.100">
    <property type="match status" value="1"/>
</dbReference>
<keyword evidence="10" id="KW-0092">Biotin</keyword>
<dbReference type="PROSITE" id="PS50975">
    <property type="entry name" value="ATP_GRASP"/>
    <property type="match status" value="1"/>
</dbReference>
<dbReference type="Pfam" id="PF08326">
    <property type="entry name" value="ACC_central"/>
    <property type="match status" value="2"/>
</dbReference>
<dbReference type="Pfam" id="PF02785">
    <property type="entry name" value="Biotin_carb_C"/>
    <property type="match status" value="1"/>
</dbReference>
<comment type="pathway">
    <text evidence="2">Lipid metabolism; malonyl-CoA biosynthesis; malonyl-CoA from acetyl-CoA: step 1/1.</text>
</comment>
<dbReference type="InterPro" id="IPR005482">
    <property type="entry name" value="Biotin_COase_C"/>
</dbReference>
<evidence type="ECO:0000256" key="4">
    <source>
        <dbReference type="ARBA" id="ARBA00022598"/>
    </source>
</evidence>
<dbReference type="Gene3D" id="2.40.460.10">
    <property type="entry name" value="Biotin dependent carboxylase carboxyltransferase"/>
    <property type="match status" value="1"/>
</dbReference>
<evidence type="ECO:0000259" key="19">
    <source>
        <dbReference type="PROSITE" id="PS50980"/>
    </source>
</evidence>
<dbReference type="InterPro" id="IPR034733">
    <property type="entry name" value="AcCoA_carboxyl_beta"/>
</dbReference>
<dbReference type="FunFam" id="3.30.1490.20:FF:000003">
    <property type="entry name" value="acetyl-CoA carboxylase isoform X1"/>
    <property type="match status" value="1"/>
</dbReference>
<dbReference type="InterPro" id="IPR000089">
    <property type="entry name" value="Biotin_lipoyl"/>
</dbReference>
<dbReference type="Pfam" id="PF02786">
    <property type="entry name" value="CPSase_L_D2"/>
    <property type="match status" value="1"/>
</dbReference>
<dbReference type="Pfam" id="PF01039">
    <property type="entry name" value="Carboxyl_trans"/>
    <property type="match status" value="1"/>
</dbReference>
<feature type="domain" description="Lipoyl-binding" evidence="16">
    <location>
        <begin position="689"/>
        <end position="763"/>
    </location>
</feature>
<dbReference type="InterPro" id="IPR011054">
    <property type="entry name" value="Rudment_hybrid_motif"/>
</dbReference>
<dbReference type="FunFam" id="3.30.470.20:FF:000005">
    <property type="entry name" value="Acetyl-CoA carboxylase 1"/>
    <property type="match status" value="1"/>
</dbReference>
<dbReference type="InterPro" id="IPR013537">
    <property type="entry name" value="AcCoA_COase_cen"/>
</dbReference>
<dbReference type="CDD" id="cd06850">
    <property type="entry name" value="biotinyl_domain"/>
    <property type="match status" value="1"/>
</dbReference>
<dbReference type="EnsemblMetazoa" id="XM_020004772.1">
    <property type="protein sequence ID" value="XP_019860331.1"/>
    <property type="gene ID" value="LOC100640698"/>
</dbReference>
<dbReference type="SUPFAM" id="SSF52440">
    <property type="entry name" value="PreATP-grasp domain"/>
    <property type="match status" value="1"/>
</dbReference>
<dbReference type="InterPro" id="IPR016185">
    <property type="entry name" value="PreATP-grasp_dom_sf"/>
</dbReference>
<dbReference type="SUPFAM" id="SSF51230">
    <property type="entry name" value="Single hybrid motif"/>
    <property type="match status" value="1"/>
</dbReference>
<evidence type="ECO:0000256" key="9">
    <source>
        <dbReference type="ARBA" id="ARBA00023160"/>
    </source>
</evidence>
<dbReference type="InterPro" id="IPR049074">
    <property type="entry name" value="ACCA_BT"/>
</dbReference>
<dbReference type="SUPFAM" id="SSF56059">
    <property type="entry name" value="Glutathione synthetase ATP-binding domain-like"/>
    <property type="match status" value="1"/>
</dbReference>
<dbReference type="Gene3D" id="3.90.226.10">
    <property type="entry name" value="2-enoyl-CoA Hydratase, Chain A, domain 1"/>
    <property type="match status" value="2"/>
</dbReference>
<dbReference type="FunFam" id="3.40.50.20:FF:000005">
    <property type="entry name" value="acetyl-CoA carboxylase isoform X2"/>
    <property type="match status" value="1"/>
</dbReference>
<organism evidence="21 22">
    <name type="scientific">Amphimedon queenslandica</name>
    <name type="common">Sponge</name>
    <dbReference type="NCBI Taxonomy" id="400682"/>
    <lineage>
        <taxon>Eukaryota</taxon>
        <taxon>Metazoa</taxon>
        <taxon>Porifera</taxon>
        <taxon>Demospongiae</taxon>
        <taxon>Heteroscleromorpha</taxon>
        <taxon>Haplosclerida</taxon>
        <taxon>Niphatidae</taxon>
        <taxon>Amphimedon</taxon>
    </lineage>
</organism>
<evidence type="ECO:0000256" key="8">
    <source>
        <dbReference type="ARBA" id="ARBA00023098"/>
    </source>
</evidence>
<evidence type="ECO:0000259" key="18">
    <source>
        <dbReference type="PROSITE" id="PS50979"/>
    </source>
</evidence>
<feature type="domain" description="CoA carboxyltransferase C-terminal" evidence="20">
    <location>
        <begin position="1819"/>
        <end position="2133"/>
    </location>
</feature>
<dbReference type="InterPro" id="IPR013815">
    <property type="entry name" value="ATP_grasp_subdomain_1"/>
</dbReference>
<dbReference type="PROSITE" id="PS00867">
    <property type="entry name" value="CPSASE_2"/>
    <property type="match status" value="1"/>
</dbReference>
<dbReference type="RefSeq" id="XP_019860331.1">
    <property type="nucleotide sequence ID" value="XM_020004772.1"/>
</dbReference>
<keyword evidence="9" id="KW-0275">Fatty acid biosynthesis</keyword>
<dbReference type="InterPro" id="IPR005481">
    <property type="entry name" value="BC-like_N"/>
</dbReference>
<dbReference type="SMART" id="SM00878">
    <property type="entry name" value="Biotin_carb_C"/>
    <property type="match status" value="1"/>
</dbReference>
<dbReference type="Proteomes" id="UP000007879">
    <property type="component" value="Unassembled WGS sequence"/>
</dbReference>
<dbReference type="GeneID" id="100640698"/>
<dbReference type="PROSITE" id="PS50980">
    <property type="entry name" value="COA_CT_NTER"/>
    <property type="match status" value="1"/>
</dbReference>
<evidence type="ECO:0000256" key="11">
    <source>
        <dbReference type="ARBA" id="ARBA00023268"/>
    </source>
</evidence>
<evidence type="ECO:0000256" key="7">
    <source>
        <dbReference type="ARBA" id="ARBA00022840"/>
    </source>
</evidence>
<dbReference type="InterPro" id="IPR049076">
    <property type="entry name" value="ACCA"/>
</dbReference>
<dbReference type="GO" id="GO:0006633">
    <property type="term" value="P:fatty acid biosynthetic process"/>
    <property type="evidence" value="ECO:0007669"/>
    <property type="project" value="UniProtKB-KW"/>
</dbReference>
<dbReference type="InterPro" id="IPR011761">
    <property type="entry name" value="ATP-grasp"/>
</dbReference>
<keyword evidence="8" id="KW-0443">Lipid metabolism</keyword>
<feature type="region of interest" description="Disordered" evidence="15">
    <location>
        <begin position="1"/>
        <end position="27"/>
    </location>
</feature>
<dbReference type="FunFam" id="2.40.460.10:FF:000001">
    <property type="entry name" value="Acetyl-CoA carboxylase 1"/>
    <property type="match status" value="1"/>
</dbReference>
<comment type="cofactor">
    <cofactor evidence="1">
        <name>biotin</name>
        <dbReference type="ChEBI" id="CHEBI:57586"/>
    </cofactor>
</comment>
<evidence type="ECO:0000256" key="15">
    <source>
        <dbReference type="SAM" id="MobiDB-lite"/>
    </source>
</evidence>